<dbReference type="InterPro" id="IPR017911">
    <property type="entry name" value="MacB-like_ATP-bd"/>
</dbReference>
<dbReference type="FunFam" id="3.40.50.300:FF:000032">
    <property type="entry name" value="Export ABC transporter ATP-binding protein"/>
    <property type="match status" value="1"/>
</dbReference>
<evidence type="ECO:0000313" key="7">
    <source>
        <dbReference type="Proteomes" id="UP000623842"/>
    </source>
</evidence>
<dbReference type="Gene3D" id="3.40.50.300">
    <property type="entry name" value="P-loop containing nucleotide triphosphate hydrolases"/>
    <property type="match status" value="1"/>
</dbReference>
<protein>
    <submittedName>
        <fullName evidence="6">Macrolide ABC transporter ATP-binding protein</fullName>
    </submittedName>
</protein>
<dbReference type="PANTHER" id="PTHR24220:SF86">
    <property type="entry name" value="ABC TRANSPORTER ABCH.1"/>
    <property type="match status" value="1"/>
</dbReference>
<dbReference type="InterPro" id="IPR015854">
    <property type="entry name" value="ABC_transpr_LolD-like"/>
</dbReference>
<reference evidence="6" key="1">
    <citation type="journal article" date="2014" name="Int. J. Syst. Evol. Microbiol.">
        <title>Complete genome sequence of Corynebacterium casei LMG S-19264T (=DSM 44701T), isolated from a smear-ripened cheese.</title>
        <authorList>
            <consortium name="US DOE Joint Genome Institute (JGI-PGF)"/>
            <person name="Walter F."/>
            <person name="Albersmeier A."/>
            <person name="Kalinowski J."/>
            <person name="Ruckert C."/>
        </authorList>
    </citation>
    <scope>NUCLEOTIDE SEQUENCE</scope>
    <source>
        <strain evidence="6">KCTC 42731</strain>
    </source>
</reference>
<dbReference type="EMBL" id="BNCK01000001">
    <property type="protein sequence ID" value="GHF77684.1"/>
    <property type="molecule type" value="Genomic_DNA"/>
</dbReference>
<proteinExistence type="inferred from homology"/>
<keyword evidence="1" id="KW-0813">Transport</keyword>
<evidence type="ECO:0000256" key="4">
    <source>
        <dbReference type="ARBA" id="ARBA00038388"/>
    </source>
</evidence>
<dbReference type="SMART" id="SM00382">
    <property type="entry name" value="AAA"/>
    <property type="match status" value="1"/>
</dbReference>
<dbReference type="PROSITE" id="PS50893">
    <property type="entry name" value="ABC_TRANSPORTER_2"/>
    <property type="match status" value="1"/>
</dbReference>
<dbReference type="CDD" id="cd03255">
    <property type="entry name" value="ABC_MJ0796_LolCDE_FtsE"/>
    <property type="match status" value="1"/>
</dbReference>
<gene>
    <name evidence="6" type="ORF">GCM10017161_00830</name>
</gene>
<evidence type="ECO:0000256" key="3">
    <source>
        <dbReference type="ARBA" id="ARBA00022840"/>
    </source>
</evidence>
<reference evidence="6" key="2">
    <citation type="submission" date="2020-09" db="EMBL/GenBank/DDBJ databases">
        <authorList>
            <person name="Sun Q."/>
            <person name="Kim S."/>
        </authorList>
    </citation>
    <scope>NUCLEOTIDE SEQUENCE</scope>
    <source>
        <strain evidence="6">KCTC 42731</strain>
    </source>
</reference>
<dbReference type="RefSeq" id="WP_189766748.1">
    <property type="nucleotide sequence ID" value="NZ_BNCK01000001.1"/>
</dbReference>
<dbReference type="PROSITE" id="PS00211">
    <property type="entry name" value="ABC_TRANSPORTER_1"/>
    <property type="match status" value="1"/>
</dbReference>
<dbReference type="GO" id="GO:0005886">
    <property type="term" value="C:plasma membrane"/>
    <property type="evidence" value="ECO:0007669"/>
    <property type="project" value="TreeGrafter"/>
</dbReference>
<evidence type="ECO:0000256" key="2">
    <source>
        <dbReference type="ARBA" id="ARBA00022741"/>
    </source>
</evidence>
<dbReference type="GO" id="GO:1902495">
    <property type="term" value="C:transmembrane transporter complex"/>
    <property type="evidence" value="ECO:0007669"/>
    <property type="project" value="UniProtKB-ARBA"/>
</dbReference>
<dbReference type="Pfam" id="PF00005">
    <property type="entry name" value="ABC_tran"/>
    <property type="match status" value="1"/>
</dbReference>
<keyword evidence="3 6" id="KW-0067">ATP-binding</keyword>
<comment type="caution">
    <text evidence="6">The sequence shown here is derived from an EMBL/GenBank/DDBJ whole genome shotgun (WGS) entry which is preliminary data.</text>
</comment>
<organism evidence="6 7">
    <name type="scientific">Thalassotalea marina</name>
    <dbReference type="NCBI Taxonomy" id="1673741"/>
    <lineage>
        <taxon>Bacteria</taxon>
        <taxon>Pseudomonadati</taxon>
        <taxon>Pseudomonadota</taxon>
        <taxon>Gammaproteobacteria</taxon>
        <taxon>Alteromonadales</taxon>
        <taxon>Colwelliaceae</taxon>
        <taxon>Thalassotalea</taxon>
    </lineage>
</organism>
<dbReference type="InterPro" id="IPR027417">
    <property type="entry name" value="P-loop_NTPase"/>
</dbReference>
<accession>A0A919EGQ0</accession>
<dbReference type="GO" id="GO:0005524">
    <property type="term" value="F:ATP binding"/>
    <property type="evidence" value="ECO:0007669"/>
    <property type="project" value="UniProtKB-KW"/>
</dbReference>
<dbReference type="SUPFAM" id="SSF52540">
    <property type="entry name" value="P-loop containing nucleoside triphosphate hydrolases"/>
    <property type="match status" value="1"/>
</dbReference>
<feature type="domain" description="ABC transporter" evidence="5">
    <location>
        <begin position="8"/>
        <end position="226"/>
    </location>
</feature>
<dbReference type="InterPro" id="IPR017871">
    <property type="entry name" value="ABC_transporter-like_CS"/>
</dbReference>
<keyword evidence="7" id="KW-1185">Reference proteome</keyword>
<dbReference type="GO" id="GO:0022857">
    <property type="term" value="F:transmembrane transporter activity"/>
    <property type="evidence" value="ECO:0007669"/>
    <property type="project" value="TreeGrafter"/>
</dbReference>
<dbReference type="AlphaFoldDB" id="A0A919EGQ0"/>
<comment type="similarity">
    <text evidence="4">Belongs to the ABC transporter superfamily. Macrolide exporter (TC 3.A.1.122) family.</text>
</comment>
<evidence type="ECO:0000259" key="5">
    <source>
        <dbReference type="PROSITE" id="PS50893"/>
    </source>
</evidence>
<evidence type="ECO:0000313" key="6">
    <source>
        <dbReference type="EMBL" id="GHF77684.1"/>
    </source>
</evidence>
<dbReference type="InterPro" id="IPR003593">
    <property type="entry name" value="AAA+_ATPase"/>
</dbReference>
<evidence type="ECO:0000256" key="1">
    <source>
        <dbReference type="ARBA" id="ARBA00022448"/>
    </source>
</evidence>
<dbReference type="InterPro" id="IPR003439">
    <property type="entry name" value="ABC_transporter-like_ATP-bd"/>
</dbReference>
<dbReference type="Proteomes" id="UP000623842">
    <property type="component" value="Unassembled WGS sequence"/>
</dbReference>
<dbReference type="GO" id="GO:0016887">
    <property type="term" value="F:ATP hydrolysis activity"/>
    <property type="evidence" value="ECO:0007669"/>
    <property type="project" value="InterPro"/>
</dbReference>
<sequence>MSEPIPLIQLTSLSKTFNSKAGQLSVLRDIDLAVNRGESVAIVGKSGSGKSTLLSIIGLLDDASSGAYHLCDTEVTTLSHYQTSILRNQNIGWVFQNFNLVSSLTVQKNVEMPLRYNKNISKSDYQNMALTQLKLVGLEDKAQSYPDQLSGGQQQRVAIARALISNPDVLLCDEPTGNLDSENSDQIINLLLKLNQNGTTLLMVTHDMNLAQRCRRVIEIKDGTVI</sequence>
<keyword evidence="2" id="KW-0547">Nucleotide-binding</keyword>
<dbReference type="PANTHER" id="PTHR24220">
    <property type="entry name" value="IMPORT ATP-BINDING PROTEIN"/>
    <property type="match status" value="1"/>
</dbReference>
<name>A0A919EGQ0_9GAMM</name>